<comment type="subcellular location">
    <subcellularLocation>
        <location evidence="1">Nucleus</location>
    </subcellularLocation>
</comment>
<evidence type="ECO:0000259" key="6">
    <source>
        <dbReference type="Pfam" id="PF08170"/>
    </source>
</evidence>
<dbReference type="InterPro" id="IPR009723">
    <property type="entry name" value="Pop1_N"/>
</dbReference>
<dbReference type="InterPro" id="IPR012590">
    <property type="entry name" value="POPLD_dom"/>
</dbReference>
<dbReference type="Proteomes" id="UP000275772">
    <property type="component" value="Unassembled WGS sequence"/>
</dbReference>
<dbReference type="InterPro" id="IPR039182">
    <property type="entry name" value="Pop1"/>
</dbReference>
<dbReference type="PANTHER" id="PTHR22731:SF3">
    <property type="entry name" value="RIBONUCLEASES P_MRP PROTEIN SUBUNIT POP1"/>
    <property type="match status" value="1"/>
</dbReference>
<dbReference type="InterPro" id="IPR055079">
    <property type="entry name" value="POP1_C"/>
</dbReference>
<sequence>MSPHQPKGAANKQTESRKRKEPHGQSNGGAKVPTAKREFKRNKTLDARIIVTQSSDAALKNGELNVESFLAAREFEIQALQNSIQKSKRSLNTKALQRVPRSMRRRTASHNVKRVPKRLQKRAEKEMQDGNTPTVRAGKRKPRSSRAHLRAETAKRLRLLAATKRSFTNPEEKTLGIKTREPRPKLRKDKLSQPPEPKSKFRKRQIHKTWLPTHVWHAKRAKMTDPKKPLWRFAIPISPTEKSYRPTHRAGSARGAIAWDMSYTSTICLEGGESELENVLKAVGITEPWLWNENNSKWKNGTKAWNGWLVRLVEEKRILIGLCTALWFAPAPCVRPETTQKDSKRLWNRVLIRIHPSAFLEAWTELLRLSKLQRPVVHIHDLRFEVGSIEITGPGSTEALLGILHPHSDCKVSEKIHAETFTSLAGVTNPSALPPGAVLAFSILDPRLRYPARPVDLPSATDEAAHFNLLKILSAWPPGTCSSSAALLDPDVRFKATRLPSQKALNRRKSLAPPGSYPALTENDPPIPIILLASRPNPSMSAQGTWTLLAPWKCILPIWYGLVHYPLSTGQNIRFGGLQELRQIHFERRIPWFPGDYPGTKAGFSWETQERLERHQDWAKRPKGKRVEWTSLDLGNKRKGEVGLGWSNDFEYALRASLSEDDNLVDKDVNSNPTESSPVEHITGKNFTTILSNRKLVAPPANKVATVHITLLGRGVATACARIYRLPRQTAKNNDISSSGTLPATLREQWLSLLPSKTKTKLTASSKARLANGSERIPLNVPLSKRVQLLAKSLLQEPPLPYPCQGENKGVTPLVPDVDDLIGFVTTGEFCLADGGGTAMGSLLVSRALESAGFSGSKPDQGARLCIVRNAGENVARLARWEVANG</sequence>
<feature type="compositionally biased region" description="Basic and acidic residues" evidence="4">
    <location>
        <begin position="170"/>
        <end position="184"/>
    </location>
</feature>
<evidence type="ECO:0000259" key="7">
    <source>
        <dbReference type="Pfam" id="PF22770"/>
    </source>
</evidence>
<proteinExistence type="predicted"/>
<dbReference type="AlphaFoldDB" id="A0A383UYQ0"/>
<dbReference type="Pfam" id="PF06978">
    <property type="entry name" value="POP1_N"/>
    <property type="match status" value="1"/>
</dbReference>
<feature type="compositionally biased region" description="Basic residues" evidence="4">
    <location>
        <begin position="137"/>
        <end position="148"/>
    </location>
</feature>
<dbReference type="GO" id="GO:0005655">
    <property type="term" value="C:nucleolar ribonuclease P complex"/>
    <property type="evidence" value="ECO:0007669"/>
    <property type="project" value="InterPro"/>
</dbReference>
<feature type="domain" description="Pop1 N-terminal" evidence="5">
    <location>
        <begin position="69"/>
        <end position="271"/>
    </location>
</feature>
<feature type="region of interest" description="Disordered" evidence="4">
    <location>
        <begin position="1"/>
        <end position="44"/>
    </location>
</feature>
<feature type="domain" description="POPLD" evidence="6">
    <location>
        <begin position="545"/>
        <end position="636"/>
    </location>
</feature>
<dbReference type="VEuPathDB" id="FungiDB:BLGHR1_16274"/>
<feature type="compositionally biased region" description="Basic residues" evidence="4">
    <location>
        <begin position="101"/>
        <end position="120"/>
    </location>
</feature>
<evidence type="ECO:0000259" key="5">
    <source>
        <dbReference type="Pfam" id="PF06978"/>
    </source>
</evidence>
<feature type="compositionally biased region" description="Basic and acidic residues" evidence="4">
    <location>
        <begin position="35"/>
        <end position="44"/>
    </location>
</feature>
<gene>
    <name evidence="8" type="ORF">BLGHR1_16274</name>
</gene>
<dbReference type="GO" id="GO:0001682">
    <property type="term" value="P:tRNA 5'-leader removal"/>
    <property type="evidence" value="ECO:0007669"/>
    <property type="project" value="InterPro"/>
</dbReference>
<dbReference type="GO" id="GO:0000172">
    <property type="term" value="C:ribonuclease MRP complex"/>
    <property type="evidence" value="ECO:0007669"/>
    <property type="project" value="InterPro"/>
</dbReference>
<organism evidence="8 9">
    <name type="scientific">Blumeria hordei</name>
    <name type="common">Barley powdery mildew</name>
    <name type="synonym">Blumeria graminis f. sp. hordei</name>
    <dbReference type="NCBI Taxonomy" id="2867405"/>
    <lineage>
        <taxon>Eukaryota</taxon>
        <taxon>Fungi</taxon>
        <taxon>Dikarya</taxon>
        <taxon>Ascomycota</taxon>
        <taxon>Pezizomycotina</taxon>
        <taxon>Leotiomycetes</taxon>
        <taxon>Erysiphales</taxon>
        <taxon>Erysiphaceae</taxon>
        <taxon>Blumeria</taxon>
    </lineage>
</organism>
<dbReference type="Pfam" id="PF22770">
    <property type="entry name" value="POP1_C"/>
    <property type="match status" value="1"/>
</dbReference>
<evidence type="ECO:0000256" key="4">
    <source>
        <dbReference type="SAM" id="MobiDB-lite"/>
    </source>
</evidence>
<keyword evidence="2" id="KW-0819">tRNA processing</keyword>
<evidence type="ECO:0000313" key="9">
    <source>
        <dbReference type="Proteomes" id="UP000275772"/>
    </source>
</evidence>
<accession>A0A383UYQ0</accession>
<evidence type="ECO:0000256" key="2">
    <source>
        <dbReference type="ARBA" id="ARBA00022694"/>
    </source>
</evidence>
<keyword evidence="3" id="KW-0539">Nucleus</keyword>
<dbReference type="Pfam" id="PF08170">
    <property type="entry name" value="POPLD"/>
    <property type="match status" value="1"/>
</dbReference>
<feature type="region of interest" description="Disordered" evidence="4">
    <location>
        <begin position="164"/>
        <end position="204"/>
    </location>
</feature>
<evidence type="ECO:0000256" key="1">
    <source>
        <dbReference type="ARBA" id="ARBA00004123"/>
    </source>
</evidence>
<name>A0A383UYQ0_BLUHO</name>
<feature type="region of interest" description="Disordered" evidence="4">
    <location>
        <begin position="99"/>
        <end position="152"/>
    </location>
</feature>
<dbReference type="PANTHER" id="PTHR22731">
    <property type="entry name" value="RIBONUCLEASES P/MRP PROTEIN SUBUNIT POP1"/>
    <property type="match status" value="1"/>
</dbReference>
<evidence type="ECO:0000256" key="3">
    <source>
        <dbReference type="ARBA" id="ARBA00023242"/>
    </source>
</evidence>
<evidence type="ECO:0000313" key="8">
    <source>
        <dbReference type="EMBL" id="SZF05471.1"/>
    </source>
</evidence>
<protein>
    <submittedName>
        <fullName evidence="8">Uncharacterized protein</fullName>
    </submittedName>
</protein>
<feature type="domain" description="POP1 C-terminal" evidence="7">
    <location>
        <begin position="705"/>
        <end position="883"/>
    </location>
</feature>
<dbReference type="EMBL" id="UNSH01000081">
    <property type="protein sequence ID" value="SZF05471.1"/>
    <property type="molecule type" value="Genomic_DNA"/>
</dbReference>
<reference evidence="8 9" key="1">
    <citation type="submission" date="2017-11" db="EMBL/GenBank/DDBJ databases">
        <authorList>
            <person name="Kracher B."/>
        </authorList>
    </citation>
    <scope>NUCLEOTIDE SEQUENCE [LARGE SCALE GENOMIC DNA]</scope>
    <source>
        <strain evidence="8 9">RACE1</strain>
    </source>
</reference>